<protein>
    <recommendedName>
        <fullName evidence="3">Zinc finger CHC2-type domain-containing protein</fullName>
    </recommendedName>
</protein>
<dbReference type="EMBL" id="JMIR01000029">
    <property type="protein sequence ID" value="KEO82010.1"/>
    <property type="molecule type" value="Genomic_DNA"/>
</dbReference>
<sequence>MFEGEYERDKETGANNISCLFSIVGTNIHLIENKNVGNLQQFIDLKDIEVLSHSKVYEYLKQQDLRQLLGVYKRRFNCFFHEDSATSATIFLNQETGHYLYHCDDHNCPFRDGTIIEVVARILDSENADALRFLRKIYRISYKETDWQRTQREMIEENITLIWGKELEIQYPLLYNMIVRYLKLLQSVLDKAIEHVYTEYFTTTEGTEIVFFASARHFAGKNKKDVKLITNRINFLTYLGLINKLRDEEIPEKMLQQSYAEKAKKNQYYRITFYSVPRYDSELLNLAEQRAKTFKEKKMTIKGFSREMLLRALGVDEADRVFPQQKGKPIREINEHVAFRLEQIILTIIDEKGWTREKEVLEQARIDGIRNQFKELELKRIIPEMLDKYALSKEKLNKKLKGKFGILEDGYFEVIYREYSE</sequence>
<dbReference type="GO" id="GO:0006260">
    <property type="term" value="P:DNA replication"/>
    <property type="evidence" value="ECO:0007669"/>
    <property type="project" value="InterPro"/>
</dbReference>
<reference evidence="1 2" key="1">
    <citation type="journal article" date="2013" name="Int. J. Syst. Evol. Microbiol.">
        <title>Tumebacillus flagellatus sp. nov., an alpha-amylase/pullulanase-producing bacterium isolated from cassava wastewater.</title>
        <authorList>
            <person name="Wang Q."/>
            <person name="Xie N."/>
            <person name="Qin Y."/>
            <person name="Shen N."/>
            <person name="Zhu J."/>
            <person name="Mi H."/>
            <person name="Huang R."/>
        </authorList>
    </citation>
    <scope>NUCLEOTIDE SEQUENCE [LARGE SCALE GENOMIC DNA]</scope>
    <source>
        <strain evidence="1 2">GST4</strain>
    </source>
</reference>
<dbReference type="Proteomes" id="UP000027931">
    <property type="component" value="Unassembled WGS sequence"/>
</dbReference>
<gene>
    <name evidence="1" type="ORF">EL26_17730</name>
</gene>
<evidence type="ECO:0000313" key="1">
    <source>
        <dbReference type="EMBL" id="KEO82010.1"/>
    </source>
</evidence>
<dbReference type="AlphaFoldDB" id="A0A074LNC1"/>
<comment type="caution">
    <text evidence="1">The sequence shown here is derived from an EMBL/GenBank/DDBJ whole genome shotgun (WGS) entry which is preliminary data.</text>
</comment>
<dbReference type="STRING" id="1157490.EL26_17730"/>
<evidence type="ECO:0000313" key="2">
    <source>
        <dbReference type="Proteomes" id="UP000027931"/>
    </source>
</evidence>
<dbReference type="OrthoDB" id="581132at2"/>
<dbReference type="InterPro" id="IPR036977">
    <property type="entry name" value="DNA_primase_Znf_CHC2"/>
</dbReference>
<keyword evidence="2" id="KW-1185">Reference proteome</keyword>
<accession>A0A074LNC1</accession>
<proteinExistence type="predicted"/>
<dbReference type="Gene3D" id="3.90.580.10">
    <property type="entry name" value="Zinc finger, CHC2-type domain"/>
    <property type="match status" value="1"/>
</dbReference>
<dbReference type="eggNOG" id="COG3378">
    <property type="taxonomic scope" value="Bacteria"/>
</dbReference>
<dbReference type="RefSeq" id="WP_038091550.1">
    <property type="nucleotide sequence ID" value="NZ_JMIR01000029.1"/>
</dbReference>
<organism evidence="1 2">
    <name type="scientific">Tumebacillus flagellatus</name>
    <dbReference type="NCBI Taxonomy" id="1157490"/>
    <lineage>
        <taxon>Bacteria</taxon>
        <taxon>Bacillati</taxon>
        <taxon>Bacillota</taxon>
        <taxon>Bacilli</taxon>
        <taxon>Bacillales</taxon>
        <taxon>Alicyclobacillaceae</taxon>
        <taxon>Tumebacillus</taxon>
    </lineage>
</organism>
<dbReference type="GO" id="GO:0008270">
    <property type="term" value="F:zinc ion binding"/>
    <property type="evidence" value="ECO:0007669"/>
    <property type="project" value="InterPro"/>
</dbReference>
<name>A0A074LNC1_9BACL</name>
<dbReference type="GO" id="GO:0003677">
    <property type="term" value="F:DNA binding"/>
    <property type="evidence" value="ECO:0007669"/>
    <property type="project" value="InterPro"/>
</dbReference>
<evidence type="ECO:0008006" key="3">
    <source>
        <dbReference type="Google" id="ProtNLM"/>
    </source>
</evidence>